<protein>
    <submittedName>
        <fullName evidence="2">Uncharacterized protein</fullName>
    </submittedName>
</protein>
<gene>
    <name evidence="2" type="ORF">Sradi_0157900</name>
</gene>
<dbReference type="EMBL" id="JACGWJ010000001">
    <property type="protein sequence ID" value="KAL0442190.1"/>
    <property type="molecule type" value="Genomic_DNA"/>
</dbReference>
<feature type="region of interest" description="Disordered" evidence="1">
    <location>
        <begin position="1"/>
        <end position="21"/>
    </location>
</feature>
<feature type="compositionally biased region" description="Low complexity" evidence="1">
    <location>
        <begin position="37"/>
        <end position="52"/>
    </location>
</feature>
<name>A0AAW2WLC3_SESRA</name>
<reference evidence="2" key="1">
    <citation type="submission" date="2020-06" db="EMBL/GenBank/DDBJ databases">
        <authorList>
            <person name="Li T."/>
            <person name="Hu X."/>
            <person name="Zhang T."/>
            <person name="Song X."/>
            <person name="Zhang H."/>
            <person name="Dai N."/>
            <person name="Sheng W."/>
            <person name="Hou X."/>
            <person name="Wei L."/>
        </authorList>
    </citation>
    <scope>NUCLEOTIDE SEQUENCE</scope>
    <source>
        <strain evidence="2">G02</strain>
        <tissue evidence="2">Leaf</tissue>
    </source>
</reference>
<comment type="caution">
    <text evidence="2">The sequence shown here is derived from an EMBL/GenBank/DDBJ whole genome shotgun (WGS) entry which is preliminary data.</text>
</comment>
<reference evidence="2" key="2">
    <citation type="journal article" date="2024" name="Plant">
        <title>Genomic evolution and insights into agronomic trait innovations of Sesamum species.</title>
        <authorList>
            <person name="Miao H."/>
            <person name="Wang L."/>
            <person name="Qu L."/>
            <person name="Liu H."/>
            <person name="Sun Y."/>
            <person name="Le M."/>
            <person name="Wang Q."/>
            <person name="Wei S."/>
            <person name="Zheng Y."/>
            <person name="Lin W."/>
            <person name="Duan Y."/>
            <person name="Cao H."/>
            <person name="Xiong S."/>
            <person name="Wang X."/>
            <person name="Wei L."/>
            <person name="Li C."/>
            <person name="Ma Q."/>
            <person name="Ju M."/>
            <person name="Zhao R."/>
            <person name="Li G."/>
            <person name="Mu C."/>
            <person name="Tian Q."/>
            <person name="Mei H."/>
            <person name="Zhang T."/>
            <person name="Gao T."/>
            <person name="Zhang H."/>
        </authorList>
    </citation>
    <scope>NUCLEOTIDE SEQUENCE</scope>
    <source>
        <strain evidence="2">G02</strain>
    </source>
</reference>
<proteinExistence type="predicted"/>
<sequence length="76" mass="7837">METPTNVANKQKARETPSGTTQALQVISSALFAPASGSTTTTTPMSTDPGTDIPRIIVSPDAPPVELSLDLLGTIQ</sequence>
<feature type="region of interest" description="Disordered" evidence="1">
    <location>
        <begin position="35"/>
        <end position="59"/>
    </location>
</feature>
<evidence type="ECO:0000256" key="1">
    <source>
        <dbReference type="SAM" id="MobiDB-lite"/>
    </source>
</evidence>
<evidence type="ECO:0000313" key="2">
    <source>
        <dbReference type="EMBL" id="KAL0442190.1"/>
    </source>
</evidence>
<organism evidence="2">
    <name type="scientific">Sesamum radiatum</name>
    <name type="common">Black benniseed</name>
    <dbReference type="NCBI Taxonomy" id="300843"/>
    <lineage>
        <taxon>Eukaryota</taxon>
        <taxon>Viridiplantae</taxon>
        <taxon>Streptophyta</taxon>
        <taxon>Embryophyta</taxon>
        <taxon>Tracheophyta</taxon>
        <taxon>Spermatophyta</taxon>
        <taxon>Magnoliopsida</taxon>
        <taxon>eudicotyledons</taxon>
        <taxon>Gunneridae</taxon>
        <taxon>Pentapetalae</taxon>
        <taxon>asterids</taxon>
        <taxon>lamiids</taxon>
        <taxon>Lamiales</taxon>
        <taxon>Pedaliaceae</taxon>
        <taxon>Sesamum</taxon>
    </lineage>
</organism>
<accession>A0AAW2WLC3</accession>
<dbReference type="AlphaFoldDB" id="A0AAW2WLC3"/>